<dbReference type="KEGG" id="zmk:HG535_0B03200"/>
<evidence type="ECO:0000256" key="1">
    <source>
        <dbReference type="ARBA" id="ARBA00004380"/>
    </source>
</evidence>
<dbReference type="InterPro" id="IPR043972">
    <property type="entry name" value="FUZ/MON1/HPS1_longin_1"/>
</dbReference>
<feature type="domain" description="FUZ/MON1/HPS1 third Longin" evidence="8">
    <location>
        <begin position="489"/>
        <end position="619"/>
    </location>
</feature>
<protein>
    <recommendedName>
        <fullName evidence="3 4">Vacuolar fusion protein MON1</fullName>
    </recommendedName>
</protein>
<dbReference type="Pfam" id="PF19037">
    <property type="entry name" value="Fuz_longin_2"/>
    <property type="match status" value="1"/>
</dbReference>
<dbReference type="GO" id="GO:0006623">
    <property type="term" value="P:protein targeting to vacuole"/>
    <property type="evidence" value="ECO:0007669"/>
    <property type="project" value="UniProtKB-UniRule"/>
</dbReference>
<keyword evidence="4" id="KW-0072">Autophagy</keyword>
<dbReference type="GO" id="GO:0000329">
    <property type="term" value="C:fungal-type vacuole membrane"/>
    <property type="evidence" value="ECO:0007669"/>
    <property type="project" value="TreeGrafter"/>
</dbReference>
<dbReference type="InterPro" id="IPR004353">
    <property type="entry name" value="Mon1"/>
</dbReference>
<keyword evidence="4" id="KW-0472">Membrane</keyword>
<dbReference type="OrthoDB" id="272411at2759"/>
<comment type="function">
    <text evidence="4">Required for multiple vacuole delivery pathways including the cytoplasm to vacuole transport (Cvt), autophagy, pexophagy and endocytosis.</text>
</comment>
<evidence type="ECO:0000259" key="8">
    <source>
        <dbReference type="Pfam" id="PF19038"/>
    </source>
</evidence>
<dbReference type="PANTHER" id="PTHR13027">
    <property type="entry name" value="SAND PROTEIN-RELATED"/>
    <property type="match status" value="1"/>
</dbReference>
<sequence length="630" mass="71158">MDFLDEQYIENVPTPGAGNVVSSAGLKPPVARSGHSSGSAQLSRSSSFQWGLGNNVSSQPTTSVNMDQTICQISATPTSLTPVVTPSVTPAVTPDVVTSSPSIYRAVLLESRMNDAAENEAQANSRVLDKDDALMESMSQSIYSNVDSGRRIFPFVSVDIPTVFINKKPLTTEDLDLRCWDKNFFILTSAGKPIYSMHGKDEQIISFMGILHTVVNYFQLENSTDIRMIESGEQKFIFLDRSPIILVAYSTRGETSNELISQLDFLHSYLLSSLSQRQVSRIFDKRENFDLRNFLESTDFENLDEICSLISEKFYPDVLLGSLQCLTLNRSYRSQLHECMLQNLMRESDLPRGTLLYGLIVAPNSKLCSVLRPRGHTLHTTDLHLLFCLIFHQFQNLNENQELWVPICFPKFNSNGFLYCYIKFLSSPNYKISSKSRPVLVLISAQKDAFYQLKLLGDKLTSSITSNGLLDKIFQAQPVRIGDIQAPLVHHFLYKSKKHVQYVMPQLQFADRESDSVQAEEYEKKLMTYYQQIHNSVFSDGGIPFNKSIINFFNWESSLGPFEEPNNIGLIQGEKTQMLGLAWITPGFELYLISNNGVNDKRILLKSAKKIISWCRKNEGKIFVNEGATF</sequence>
<dbReference type="GO" id="GO:0035658">
    <property type="term" value="C:Mon1-Ccz1 complex"/>
    <property type="evidence" value="ECO:0007669"/>
    <property type="project" value="TreeGrafter"/>
</dbReference>
<evidence type="ECO:0000256" key="5">
    <source>
        <dbReference type="SAM" id="MobiDB-lite"/>
    </source>
</evidence>
<name>A0A7H9AYA0_ZYGMR</name>
<evidence type="ECO:0000256" key="3">
    <source>
        <dbReference type="ARBA" id="ARBA00018132"/>
    </source>
</evidence>
<evidence type="ECO:0000259" key="7">
    <source>
        <dbReference type="Pfam" id="PF19037"/>
    </source>
</evidence>
<keyword evidence="4" id="KW-0813">Transport</keyword>
<dbReference type="InterPro" id="IPR043970">
    <property type="entry name" value="FUZ/MON1/HPS1_longin_3"/>
</dbReference>
<dbReference type="RefSeq" id="XP_037143009.1">
    <property type="nucleotide sequence ID" value="XM_037287114.1"/>
</dbReference>
<evidence type="ECO:0000313" key="10">
    <source>
        <dbReference type="Proteomes" id="UP000509704"/>
    </source>
</evidence>
<comment type="subcellular location">
    <subcellularLocation>
        <location evidence="4">Endosome</location>
        <location evidence="4">Multivesicular body membrane</location>
        <topology evidence="4">Peripheral membrane protein</topology>
    </subcellularLocation>
    <subcellularLocation>
        <location evidence="1 4">Prevacuolar compartment membrane</location>
        <topology evidence="1 4">Peripheral membrane protein</topology>
    </subcellularLocation>
    <subcellularLocation>
        <location evidence="4">Vacuole membrane</location>
        <topology evidence="4">Peripheral membrane protein</topology>
    </subcellularLocation>
</comment>
<dbReference type="GO" id="GO:0006914">
    <property type="term" value="P:autophagy"/>
    <property type="evidence" value="ECO:0007669"/>
    <property type="project" value="UniProtKB-UniRule"/>
</dbReference>
<feature type="domain" description="FUZ/MON1/HPS1 second Longin" evidence="7">
    <location>
        <begin position="354"/>
        <end position="459"/>
    </location>
</feature>
<feature type="compositionally biased region" description="Low complexity" evidence="5">
    <location>
        <begin position="33"/>
        <end position="42"/>
    </location>
</feature>
<dbReference type="PANTHER" id="PTHR13027:SF7">
    <property type="entry name" value="VACUOLAR FUSION PROTEIN MON1 HOMOLOG"/>
    <property type="match status" value="1"/>
</dbReference>
<reference evidence="9 10" key="1">
    <citation type="submission" date="2020-07" db="EMBL/GenBank/DDBJ databases">
        <title>The yeast mating-type switching endonuclease HO is a domesticated member of an unorthodox homing genetic element family.</title>
        <authorList>
            <person name="Coughlan A.Y."/>
            <person name="Lombardi L."/>
            <person name="Braun-Galleani S."/>
            <person name="Martos A.R."/>
            <person name="Galeote V."/>
            <person name="Bigey F."/>
            <person name="Dequin S."/>
            <person name="Byrne K.P."/>
            <person name="Wolfe K.H."/>
        </authorList>
    </citation>
    <scope>NUCLEOTIDE SEQUENCE [LARGE SCALE GENOMIC DNA]</scope>
    <source>
        <strain evidence="9 10">NRRL Y-6702</strain>
    </source>
</reference>
<accession>A0A7H9AYA0</accession>
<dbReference type="GO" id="GO:0032585">
    <property type="term" value="C:multivesicular body membrane"/>
    <property type="evidence" value="ECO:0007669"/>
    <property type="project" value="UniProtKB-SubCell"/>
</dbReference>
<feature type="region of interest" description="Disordered" evidence="5">
    <location>
        <begin position="11"/>
        <end position="42"/>
    </location>
</feature>
<evidence type="ECO:0000313" key="9">
    <source>
        <dbReference type="EMBL" id="QLG71281.1"/>
    </source>
</evidence>
<dbReference type="GeneID" id="59234942"/>
<keyword evidence="10" id="KW-1185">Reference proteome</keyword>
<dbReference type="Pfam" id="PF19036">
    <property type="entry name" value="Fuz_longin_1"/>
    <property type="match status" value="1"/>
</dbReference>
<dbReference type="EMBL" id="CP058605">
    <property type="protein sequence ID" value="QLG71281.1"/>
    <property type="molecule type" value="Genomic_DNA"/>
</dbReference>
<evidence type="ECO:0000256" key="4">
    <source>
        <dbReference type="RuleBase" id="RU367048"/>
    </source>
</evidence>
<dbReference type="Pfam" id="PF19038">
    <property type="entry name" value="Fuz_longin_3"/>
    <property type="match status" value="1"/>
</dbReference>
<dbReference type="PRINTS" id="PR01546">
    <property type="entry name" value="YEAST73DUF"/>
</dbReference>
<evidence type="ECO:0000256" key="2">
    <source>
        <dbReference type="ARBA" id="ARBA00008968"/>
    </source>
</evidence>
<dbReference type="Proteomes" id="UP000509704">
    <property type="component" value="Chromosome 2"/>
</dbReference>
<dbReference type="AlphaFoldDB" id="A0A7H9AYA0"/>
<evidence type="ECO:0000259" key="6">
    <source>
        <dbReference type="Pfam" id="PF19036"/>
    </source>
</evidence>
<comment type="similarity">
    <text evidence="2 4">Belongs to the MON1/SAND family.</text>
</comment>
<dbReference type="GO" id="GO:0016192">
    <property type="term" value="P:vesicle-mediated transport"/>
    <property type="evidence" value="ECO:0007669"/>
    <property type="project" value="InterPro"/>
</dbReference>
<proteinExistence type="inferred from homology"/>
<organism evidence="9 10">
    <name type="scientific">Zygotorulaspora mrakii</name>
    <name type="common">Zygosaccharomyces mrakii</name>
    <dbReference type="NCBI Taxonomy" id="42260"/>
    <lineage>
        <taxon>Eukaryota</taxon>
        <taxon>Fungi</taxon>
        <taxon>Dikarya</taxon>
        <taxon>Ascomycota</taxon>
        <taxon>Saccharomycotina</taxon>
        <taxon>Saccharomycetes</taxon>
        <taxon>Saccharomycetales</taxon>
        <taxon>Saccharomycetaceae</taxon>
        <taxon>Zygotorulaspora</taxon>
    </lineage>
</organism>
<gene>
    <name evidence="9" type="ORF">HG535_0B03200</name>
</gene>
<feature type="domain" description="FUZ/MON1/HPS1 first Longin" evidence="6">
    <location>
        <begin position="182"/>
        <end position="305"/>
    </location>
</feature>
<keyword evidence="4" id="KW-0653">Protein transport</keyword>
<keyword evidence="4" id="KW-0926">Vacuole</keyword>
<dbReference type="InterPro" id="IPR043971">
    <property type="entry name" value="FUZ/MON1/HPS1_longin_2"/>
</dbReference>
<keyword evidence="4" id="KW-0967">Endosome</keyword>